<dbReference type="EMBL" id="JADJMH010000014">
    <property type="protein sequence ID" value="MBK7675889.1"/>
    <property type="molecule type" value="Genomic_DNA"/>
</dbReference>
<accession>A0A935Q0L0</accession>
<reference evidence="1 2" key="1">
    <citation type="submission" date="2020-10" db="EMBL/GenBank/DDBJ databases">
        <title>Connecting structure to function with the recovery of over 1000 high-quality activated sludge metagenome-assembled genomes encoding full-length rRNA genes using long-read sequencing.</title>
        <authorList>
            <person name="Singleton C.M."/>
            <person name="Petriglieri F."/>
            <person name="Kristensen J.M."/>
            <person name="Kirkegaard R.H."/>
            <person name="Michaelsen T.Y."/>
            <person name="Andersen M.H."/>
            <person name="Karst S.M."/>
            <person name="Dueholm M.S."/>
            <person name="Nielsen P.H."/>
            <person name="Albertsen M."/>
        </authorList>
    </citation>
    <scope>NUCLEOTIDE SEQUENCE [LARGE SCALE GENOMIC DNA]</scope>
    <source>
        <strain evidence="1">EsbW_18-Q3-R4-48_BATAC.285</strain>
    </source>
</reference>
<comment type="caution">
    <text evidence="1">The sequence shown here is derived from an EMBL/GenBank/DDBJ whole genome shotgun (WGS) entry which is preliminary data.</text>
</comment>
<organism evidence="1 2">
    <name type="scientific">Candidatus Accumulibacter proximus</name>
    <dbReference type="NCBI Taxonomy" id="2954385"/>
    <lineage>
        <taxon>Bacteria</taxon>
        <taxon>Pseudomonadati</taxon>
        <taxon>Pseudomonadota</taxon>
        <taxon>Betaproteobacteria</taxon>
        <taxon>Candidatus Accumulibacter</taxon>
    </lineage>
</organism>
<dbReference type="Proteomes" id="UP000697998">
    <property type="component" value="Unassembled WGS sequence"/>
</dbReference>
<protein>
    <submittedName>
        <fullName evidence="1">Uncharacterized protein</fullName>
    </submittedName>
</protein>
<proteinExistence type="predicted"/>
<evidence type="ECO:0000313" key="1">
    <source>
        <dbReference type="EMBL" id="MBK7675889.1"/>
    </source>
</evidence>
<evidence type="ECO:0000313" key="2">
    <source>
        <dbReference type="Proteomes" id="UP000697998"/>
    </source>
</evidence>
<gene>
    <name evidence="1" type="ORF">IPJ27_14690</name>
</gene>
<dbReference type="AlphaFoldDB" id="A0A935Q0L0"/>
<sequence length="79" mass="9198">MSRVILDAGEIRERLITEAEKHVVCKTAYIGGVYWHEPDETGCNWKVSTNDEINRNGCIQRLLPLIRMLREQYNIPEPD</sequence>
<name>A0A935Q0L0_9PROT</name>